<evidence type="ECO:0000313" key="3">
    <source>
        <dbReference type="Proteomes" id="UP000028302"/>
    </source>
</evidence>
<feature type="domain" description="DUF427" evidence="1">
    <location>
        <begin position="19"/>
        <end position="109"/>
    </location>
</feature>
<protein>
    <recommendedName>
        <fullName evidence="1">DUF427 domain-containing protein</fullName>
    </recommendedName>
</protein>
<dbReference type="PATRIC" id="fig|1304275.5.peg.2269"/>
<evidence type="ECO:0000313" key="2">
    <source>
        <dbReference type="EMBL" id="KEZ77136.1"/>
    </source>
</evidence>
<dbReference type="PANTHER" id="PTHR34310:SF9">
    <property type="entry name" value="BLR5716 PROTEIN"/>
    <property type="match status" value="1"/>
</dbReference>
<accession>A0A084IKA2</accession>
<dbReference type="AlphaFoldDB" id="A0A084IKA2"/>
<reference evidence="2 3" key="1">
    <citation type="submission" date="2013-03" db="EMBL/GenBank/DDBJ databases">
        <title>Salinisphaera hydrothermalis C41B8 Genome Sequencing.</title>
        <authorList>
            <person name="Li C."/>
            <person name="Lai Q."/>
            <person name="Shao Z."/>
        </authorList>
    </citation>
    <scope>NUCLEOTIDE SEQUENCE [LARGE SCALE GENOMIC DNA]</scope>
    <source>
        <strain evidence="2 3">C41B8</strain>
    </source>
</reference>
<dbReference type="Gene3D" id="2.170.150.40">
    <property type="entry name" value="Domain of unknown function (DUF427)"/>
    <property type="match status" value="1"/>
</dbReference>
<dbReference type="InterPro" id="IPR007361">
    <property type="entry name" value="DUF427"/>
</dbReference>
<dbReference type="eggNOG" id="COG2343">
    <property type="taxonomic scope" value="Bacteria"/>
</dbReference>
<dbReference type="InterPro" id="IPR038694">
    <property type="entry name" value="DUF427_sf"/>
</dbReference>
<gene>
    <name evidence="2" type="ORF">C41B8_11123</name>
</gene>
<dbReference type="EMBL" id="APNK01000016">
    <property type="protein sequence ID" value="KEZ77136.1"/>
    <property type="molecule type" value="Genomic_DNA"/>
</dbReference>
<dbReference type="OrthoDB" id="4565346at2"/>
<proteinExistence type="predicted"/>
<sequence>MSAQDTEPRITTQAVSETVSVSADTRLIANTRRAVLLNERGYRPKLYVPRGDVAAGALIESDTRTHCPYKGDARYFHVVAGDRTYTDAAWSYDEPLADVATIAGLIAFDHPAIRVDQQR</sequence>
<dbReference type="RefSeq" id="WP_051883418.1">
    <property type="nucleotide sequence ID" value="NZ_APNK01000016.1"/>
</dbReference>
<evidence type="ECO:0000259" key="1">
    <source>
        <dbReference type="Pfam" id="PF04248"/>
    </source>
</evidence>
<dbReference type="Proteomes" id="UP000028302">
    <property type="component" value="Unassembled WGS sequence"/>
</dbReference>
<organism evidence="2 3">
    <name type="scientific">Salinisphaera hydrothermalis (strain C41B8)</name>
    <dbReference type="NCBI Taxonomy" id="1304275"/>
    <lineage>
        <taxon>Bacteria</taxon>
        <taxon>Pseudomonadati</taxon>
        <taxon>Pseudomonadota</taxon>
        <taxon>Gammaproteobacteria</taxon>
        <taxon>Salinisphaerales</taxon>
        <taxon>Salinisphaeraceae</taxon>
        <taxon>Salinisphaera</taxon>
    </lineage>
</organism>
<dbReference type="PANTHER" id="PTHR34310">
    <property type="entry name" value="DUF427 DOMAIN PROTEIN (AFU_ORTHOLOGUE AFUA_3G02220)"/>
    <property type="match status" value="1"/>
</dbReference>
<comment type="caution">
    <text evidence="2">The sequence shown here is derived from an EMBL/GenBank/DDBJ whole genome shotgun (WGS) entry which is preliminary data.</text>
</comment>
<keyword evidence="3" id="KW-1185">Reference proteome</keyword>
<dbReference type="Pfam" id="PF04248">
    <property type="entry name" value="NTP_transf_9"/>
    <property type="match status" value="1"/>
</dbReference>
<dbReference type="STRING" id="1304275.C41B8_11123"/>
<name>A0A084IKA2_SALHC</name>